<keyword evidence="9" id="KW-1133">Transmembrane helix</keyword>
<keyword evidence="8" id="KW-0449">Lipoprotein</keyword>
<name>A0AAU9RYG8_THLAR</name>
<feature type="signal peptide" evidence="10">
    <location>
        <begin position="1"/>
        <end position="28"/>
    </location>
</feature>
<evidence type="ECO:0000256" key="3">
    <source>
        <dbReference type="ARBA" id="ARBA00022475"/>
    </source>
</evidence>
<dbReference type="Pfam" id="PF04833">
    <property type="entry name" value="COBRA"/>
    <property type="match status" value="1"/>
</dbReference>
<keyword evidence="5 10" id="KW-0732">Signal</keyword>
<keyword evidence="3" id="KW-1003">Cell membrane</keyword>
<evidence type="ECO:0000313" key="13">
    <source>
        <dbReference type="Proteomes" id="UP000836841"/>
    </source>
</evidence>
<keyword evidence="13" id="KW-1185">Reference proteome</keyword>
<dbReference type="Proteomes" id="UP000836841">
    <property type="component" value="Chromosome 3"/>
</dbReference>
<keyword evidence="6 9" id="KW-0472">Membrane</keyword>
<evidence type="ECO:0000256" key="1">
    <source>
        <dbReference type="ARBA" id="ARBA00004609"/>
    </source>
</evidence>
<evidence type="ECO:0000256" key="8">
    <source>
        <dbReference type="ARBA" id="ARBA00023288"/>
    </source>
</evidence>
<dbReference type="PANTHER" id="PTHR31052">
    <property type="entry name" value="COBRA-LIKE PROTEIN 7"/>
    <property type="match status" value="1"/>
</dbReference>
<keyword evidence="9" id="KW-0812">Transmembrane</keyword>
<feature type="domain" description="COBRA C-terminal" evidence="11">
    <location>
        <begin position="415"/>
        <end position="630"/>
    </location>
</feature>
<dbReference type="AlphaFoldDB" id="A0AAU9RYG8"/>
<evidence type="ECO:0000256" key="9">
    <source>
        <dbReference type="SAM" id="Phobius"/>
    </source>
</evidence>
<comment type="similarity">
    <text evidence="2">Belongs to the COBRA family.</text>
</comment>
<gene>
    <name evidence="12" type="ORF">TAV2_LOCUS11350</name>
</gene>
<evidence type="ECO:0000256" key="2">
    <source>
        <dbReference type="ARBA" id="ARBA00005507"/>
    </source>
</evidence>
<sequence length="658" mass="72035">MIFMSLSPRLIPWFLLLSLFTAISLTSSQHTTRPKNSSDANHCNGVFVSYTYSTGAKIKPNDTKNQPYRFESVLTVLNNARVELKSWRVFVGFAHREILVSATNAVLDDGSSLPVSVENGTTFSGYPAADLKSAIMTAGDINQMQARVELVGTQFGVAPPLVPLPKNITLVNDGWKCPIATKQGKNVLHVCCTPGPTNNKTVPIITKYLPRQAGDLTIMYDVTRAYSSSYWVQVTIENHNPLGRLDNWDLSFAWMKDEFIITTKGASPSIVDSSGCIDGPQGKYYQQLDFSNVLSCARRPHIIDLPLTKYNDSALGLKPYCCRNGTILPPSMDPTKSKSVFQMEVYKMPPDLNISAITPPQSWQIKGNLNPDYKCGPPIRVSASQFPDPTGLPSNRSVFASWQVVCNISQPPTPQCCVSFSSYFNDSIIPCNTCACGGCSSDRVSRTCSTTSPALFLPPQALLIPFENRTKLATSWAALKHRRLPEPLPCGDNCGVSINWHLATDYRGGWSARITIFNWGQTAFADWFTAVEMRNAAPGFEKAYSFNGTTVVVDGKNNTVLMEGLPGLNYLVGEADGKNPSKDFPVPGKQQSVISFTKKLTPGINVGSGDGFPTKVFFNGQECSLPSVLPTNNGHSKHVSTFLLMMLLPFFALLILQS</sequence>
<reference evidence="12 13" key="1">
    <citation type="submission" date="2022-03" db="EMBL/GenBank/DDBJ databases">
        <authorList>
            <person name="Nunn A."/>
            <person name="Chopra R."/>
            <person name="Nunn A."/>
            <person name="Contreras Garrido A."/>
        </authorList>
    </citation>
    <scope>NUCLEOTIDE SEQUENCE [LARGE SCALE GENOMIC DNA]</scope>
</reference>
<organism evidence="12 13">
    <name type="scientific">Thlaspi arvense</name>
    <name type="common">Field penny-cress</name>
    <dbReference type="NCBI Taxonomy" id="13288"/>
    <lineage>
        <taxon>Eukaryota</taxon>
        <taxon>Viridiplantae</taxon>
        <taxon>Streptophyta</taxon>
        <taxon>Embryophyta</taxon>
        <taxon>Tracheophyta</taxon>
        <taxon>Spermatophyta</taxon>
        <taxon>Magnoliopsida</taxon>
        <taxon>eudicotyledons</taxon>
        <taxon>Gunneridae</taxon>
        <taxon>Pentapetalae</taxon>
        <taxon>rosids</taxon>
        <taxon>malvids</taxon>
        <taxon>Brassicales</taxon>
        <taxon>Brassicaceae</taxon>
        <taxon>Thlaspideae</taxon>
        <taxon>Thlaspi</taxon>
    </lineage>
</organism>
<dbReference type="Pfam" id="PF25079">
    <property type="entry name" value="COB_C"/>
    <property type="match status" value="1"/>
</dbReference>
<evidence type="ECO:0000256" key="7">
    <source>
        <dbReference type="ARBA" id="ARBA00023180"/>
    </source>
</evidence>
<evidence type="ECO:0000259" key="11">
    <source>
        <dbReference type="Pfam" id="PF25079"/>
    </source>
</evidence>
<accession>A0AAU9RYG8</accession>
<evidence type="ECO:0000313" key="12">
    <source>
        <dbReference type="EMBL" id="CAH2053514.1"/>
    </source>
</evidence>
<dbReference type="GO" id="GO:0010215">
    <property type="term" value="P:cellulose microfibril organization"/>
    <property type="evidence" value="ECO:0007669"/>
    <property type="project" value="InterPro"/>
</dbReference>
<feature type="chain" id="PRO_5043684251" description="COBRA C-terminal domain-containing protein" evidence="10">
    <location>
        <begin position="29"/>
        <end position="658"/>
    </location>
</feature>
<dbReference type="EMBL" id="OU466859">
    <property type="protein sequence ID" value="CAH2053514.1"/>
    <property type="molecule type" value="Genomic_DNA"/>
</dbReference>
<proteinExistence type="inferred from homology"/>
<protein>
    <recommendedName>
        <fullName evidence="11">COBRA C-terminal domain-containing protein</fullName>
    </recommendedName>
</protein>
<comment type="subcellular location">
    <subcellularLocation>
        <location evidence="1">Cell membrane</location>
        <topology evidence="1">Lipid-anchor</topology>
        <topology evidence="1">GPI-anchor</topology>
    </subcellularLocation>
</comment>
<keyword evidence="4" id="KW-0336">GPI-anchor</keyword>
<evidence type="ECO:0000256" key="4">
    <source>
        <dbReference type="ARBA" id="ARBA00022622"/>
    </source>
</evidence>
<dbReference type="PANTHER" id="PTHR31052:SF18">
    <property type="entry name" value="COBRA-LIKE PROTEIN 8"/>
    <property type="match status" value="1"/>
</dbReference>
<dbReference type="GO" id="GO:0005886">
    <property type="term" value="C:plasma membrane"/>
    <property type="evidence" value="ECO:0007669"/>
    <property type="project" value="UniProtKB-SubCell"/>
</dbReference>
<keyword evidence="7" id="KW-0325">Glycoprotein</keyword>
<dbReference type="InterPro" id="IPR056900">
    <property type="entry name" value="COB_C"/>
</dbReference>
<evidence type="ECO:0000256" key="5">
    <source>
        <dbReference type="ARBA" id="ARBA00022729"/>
    </source>
</evidence>
<evidence type="ECO:0000256" key="6">
    <source>
        <dbReference type="ARBA" id="ARBA00023136"/>
    </source>
</evidence>
<dbReference type="GO" id="GO:0098552">
    <property type="term" value="C:side of membrane"/>
    <property type="evidence" value="ECO:0007669"/>
    <property type="project" value="UniProtKB-KW"/>
</dbReference>
<dbReference type="InterPro" id="IPR006918">
    <property type="entry name" value="COBRA_pln"/>
</dbReference>
<evidence type="ECO:0000256" key="10">
    <source>
        <dbReference type="SAM" id="SignalP"/>
    </source>
</evidence>
<feature type="transmembrane region" description="Helical" evidence="9">
    <location>
        <begin position="639"/>
        <end position="656"/>
    </location>
</feature>